<evidence type="ECO:0000313" key="1">
    <source>
        <dbReference type="EMBL" id="GIQ81449.1"/>
    </source>
</evidence>
<dbReference type="Proteomes" id="UP000265618">
    <property type="component" value="Unassembled WGS sequence"/>
</dbReference>
<dbReference type="Gene3D" id="2.120.10.80">
    <property type="entry name" value="Kelch-type beta propeller"/>
    <property type="match status" value="1"/>
</dbReference>
<dbReference type="AlphaFoldDB" id="A0A9K3GEX9"/>
<accession>A0A9K3GEX9</accession>
<dbReference type="EMBL" id="BDIP01000397">
    <property type="protein sequence ID" value="GIQ81449.1"/>
    <property type="molecule type" value="Genomic_DNA"/>
</dbReference>
<dbReference type="InterPro" id="IPR011043">
    <property type="entry name" value="Gal_Oxase/kelch_b-propeller"/>
</dbReference>
<reference evidence="1 2" key="1">
    <citation type="journal article" date="2018" name="PLoS ONE">
        <title>The draft genome of Kipferlia bialata reveals reductive genome evolution in fornicate parasites.</title>
        <authorList>
            <person name="Tanifuji G."/>
            <person name="Takabayashi S."/>
            <person name="Kume K."/>
            <person name="Takagi M."/>
            <person name="Nakayama T."/>
            <person name="Kamikawa R."/>
            <person name="Inagaki Y."/>
            <person name="Hashimoto T."/>
        </authorList>
    </citation>
    <scope>NUCLEOTIDE SEQUENCE [LARGE SCALE GENOMIC DNA]</scope>
    <source>
        <strain evidence="1">NY0173</strain>
    </source>
</reference>
<name>A0A9K3GEX9_9EUKA</name>
<dbReference type="InterPro" id="IPR015915">
    <property type="entry name" value="Kelch-typ_b-propeller"/>
</dbReference>
<gene>
    <name evidence="1" type="ORF">KIPB_002409</name>
</gene>
<keyword evidence="2" id="KW-1185">Reference proteome</keyword>
<proteinExistence type="predicted"/>
<dbReference type="SUPFAM" id="SSF50965">
    <property type="entry name" value="Galactose oxidase, central domain"/>
    <property type="match status" value="1"/>
</dbReference>
<evidence type="ECO:0000313" key="2">
    <source>
        <dbReference type="Proteomes" id="UP000265618"/>
    </source>
</evidence>
<protein>
    <submittedName>
        <fullName evidence="1">Uncharacterized protein</fullName>
    </submittedName>
</protein>
<sequence>MPPSVTFFPLSLPISLGNVYSVTTLAVPGGGNPPSVSVLVLEAGVRSTGYVRSHILTFDIDNNCTHEEIPNCPIPLFPDSLDAAHLGDRVCVVCRDSDLSQRRAPEMFSLSLSDRRWETVDTQEVEDSGRMVSYETPVSVFAIDGTCYISMCYEEGYPSAKKAVFLAYHPTQYRWERLTPPSLECMDLYPKCCVVADGVGYILGEENHVSYAPSLSLLPSLGWTKETPLPEALTLDQVSSCCAVPMGRDVLVLHMATGRAIVYRTVTHEWESVDCSLLDPQDRPKTACTIRGSHFLAASARGATASRLFIGTFME</sequence>
<organism evidence="1 2">
    <name type="scientific">Kipferlia bialata</name>
    <dbReference type="NCBI Taxonomy" id="797122"/>
    <lineage>
        <taxon>Eukaryota</taxon>
        <taxon>Metamonada</taxon>
        <taxon>Carpediemonas-like organisms</taxon>
        <taxon>Kipferlia</taxon>
    </lineage>
</organism>
<comment type="caution">
    <text evidence="1">The sequence shown here is derived from an EMBL/GenBank/DDBJ whole genome shotgun (WGS) entry which is preliminary data.</text>
</comment>